<accession>A0AA87Z277</accession>
<dbReference type="AlphaFoldDB" id="A0AA87Z277"/>
<evidence type="ECO:0000313" key="3">
    <source>
        <dbReference type="Proteomes" id="UP001187192"/>
    </source>
</evidence>
<dbReference type="Proteomes" id="UP001187192">
    <property type="component" value="Unassembled WGS sequence"/>
</dbReference>
<feature type="region of interest" description="Disordered" evidence="1">
    <location>
        <begin position="1"/>
        <end position="40"/>
    </location>
</feature>
<sequence length="40" mass="4281">MVDGQSRGERAEADSEVPAEGRFHCLGGESRDAFEGKEAV</sequence>
<comment type="caution">
    <text evidence="2">The sequence shown here is derived from an EMBL/GenBank/DDBJ whole genome shotgun (WGS) entry which is preliminary data.</text>
</comment>
<evidence type="ECO:0000256" key="1">
    <source>
        <dbReference type="SAM" id="MobiDB-lite"/>
    </source>
</evidence>
<protein>
    <submittedName>
        <fullName evidence="2">Uncharacterized protein</fullName>
    </submittedName>
</protein>
<gene>
    <name evidence="2" type="ORF">TIFTF001_043556</name>
</gene>
<proteinExistence type="predicted"/>
<reference evidence="2" key="1">
    <citation type="submission" date="2023-07" db="EMBL/GenBank/DDBJ databases">
        <title>draft genome sequence of fig (Ficus carica).</title>
        <authorList>
            <person name="Takahashi T."/>
            <person name="Nishimura K."/>
        </authorList>
    </citation>
    <scope>NUCLEOTIDE SEQUENCE</scope>
</reference>
<dbReference type="EMBL" id="BTGU01002851">
    <property type="protein sequence ID" value="GMN22665.1"/>
    <property type="molecule type" value="Genomic_DNA"/>
</dbReference>
<organism evidence="2 3">
    <name type="scientific">Ficus carica</name>
    <name type="common">Common fig</name>
    <dbReference type="NCBI Taxonomy" id="3494"/>
    <lineage>
        <taxon>Eukaryota</taxon>
        <taxon>Viridiplantae</taxon>
        <taxon>Streptophyta</taxon>
        <taxon>Embryophyta</taxon>
        <taxon>Tracheophyta</taxon>
        <taxon>Spermatophyta</taxon>
        <taxon>Magnoliopsida</taxon>
        <taxon>eudicotyledons</taxon>
        <taxon>Gunneridae</taxon>
        <taxon>Pentapetalae</taxon>
        <taxon>rosids</taxon>
        <taxon>fabids</taxon>
        <taxon>Rosales</taxon>
        <taxon>Moraceae</taxon>
        <taxon>Ficeae</taxon>
        <taxon>Ficus</taxon>
    </lineage>
</organism>
<keyword evidence="3" id="KW-1185">Reference proteome</keyword>
<evidence type="ECO:0000313" key="2">
    <source>
        <dbReference type="EMBL" id="GMN22665.1"/>
    </source>
</evidence>
<feature type="non-terminal residue" evidence="2">
    <location>
        <position position="40"/>
    </location>
</feature>
<name>A0AA87Z277_FICCA</name>